<dbReference type="InterPro" id="IPR029069">
    <property type="entry name" value="HotDog_dom_sf"/>
</dbReference>
<dbReference type="EMBL" id="BMFZ01000013">
    <property type="protein sequence ID" value="GGA59395.1"/>
    <property type="molecule type" value="Genomic_DNA"/>
</dbReference>
<comment type="caution">
    <text evidence="2">The sequence shown here is derived from an EMBL/GenBank/DDBJ whole genome shotgun (WGS) entry which is preliminary data.</text>
</comment>
<dbReference type="InterPro" id="IPR016962">
    <property type="entry name" value="Dehydrase_ECs4332_prd"/>
</dbReference>
<sequence>MKPIELCRYPSEPHQREVSLYLDPALSWFMGHFDVQPLLPAVAQIDWVMSYAAEIAGSEWQFCGIDKVKFQLPLLPNNRVLLKLNWNEARGLITFSYALLQGQEPRIASHGSIKLCR</sequence>
<dbReference type="InterPro" id="IPR054545">
    <property type="entry name" value="ApeI-like"/>
</dbReference>
<gene>
    <name evidence="2" type="ORF">GCM10011328_38510</name>
</gene>
<keyword evidence="3" id="KW-1185">Reference proteome</keyword>
<feature type="domain" description="ApeI dehydratase-like" evidence="1">
    <location>
        <begin position="13"/>
        <end position="99"/>
    </location>
</feature>
<dbReference type="RefSeq" id="WP_188475151.1">
    <property type="nucleotide sequence ID" value="NZ_BMFZ01000013.1"/>
</dbReference>
<evidence type="ECO:0000313" key="3">
    <source>
        <dbReference type="Proteomes" id="UP000627464"/>
    </source>
</evidence>
<name>A0ABQ1H5D8_9GAMM</name>
<dbReference type="Gene3D" id="3.10.129.10">
    <property type="entry name" value="Hotdog Thioesterase"/>
    <property type="match status" value="1"/>
</dbReference>
<reference evidence="3" key="1">
    <citation type="journal article" date="2019" name="Int. J. Syst. Evol. Microbiol.">
        <title>The Global Catalogue of Microorganisms (GCM) 10K type strain sequencing project: providing services to taxonomists for standard genome sequencing and annotation.</title>
        <authorList>
            <consortium name="The Broad Institute Genomics Platform"/>
            <consortium name="The Broad Institute Genome Sequencing Center for Infectious Disease"/>
            <person name="Wu L."/>
            <person name="Ma J."/>
        </authorList>
    </citation>
    <scope>NUCLEOTIDE SEQUENCE [LARGE SCALE GENOMIC DNA]</scope>
    <source>
        <strain evidence="3">CGMCC 1.12806</strain>
    </source>
</reference>
<evidence type="ECO:0000259" key="1">
    <source>
        <dbReference type="Pfam" id="PF22818"/>
    </source>
</evidence>
<accession>A0ABQ1H5D8</accession>
<proteinExistence type="predicted"/>
<dbReference type="PIRSF" id="PIRSF030962">
    <property type="entry name" value="Dehydrase_ECs4332_prd"/>
    <property type="match status" value="1"/>
</dbReference>
<dbReference type="Pfam" id="PF22818">
    <property type="entry name" value="ApeI-like"/>
    <property type="match status" value="1"/>
</dbReference>
<organism evidence="2 3">
    <name type="scientific">Hafnia psychrotolerans</name>
    <dbReference type="NCBI Taxonomy" id="1477018"/>
    <lineage>
        <taxon>Bacteria</taxon>
        <taxon>Pseudomonadati</taxon>
        <taxon>Pseudomonadota</taxon>
        <taxon>Gammaproteobacteria</taxon>
        <taxon>Enterobacterales</taxon>
        <taxon>Hafniaceae</taxon>
        <taxon>Hafnia</taxon>
    </lineage>
</organism>
<protein>
    <submittedName>
        <fullName evidence="2">Hydroxymyristoyl-ACP dehydratase</fullName>
    </submittedName>
</protein>
<dbReference type="SUPFAM" id="SSF54637">
    <property type="entry name" value="Thioesterase/thiol ester dehydrase-isomerase"/>
    <property type="match status" value="1"/>
</dbReference>
<dbReference type="Proteomes" id="UP000627464">
    <property type="component" value="Unassembled WGS sequence"/>
</dbReference>
<evidence type="ECO:0000313" key="2">
    <source>
        <dbReference type="EMBL" id="GGA59395.1"/>
    </source>
</evidence>